<evidence type="ECO:0000313" key="2">
    <source>
        <dbReference type="Proteomes" id="UP000292003"/>
    </source>
</evidence>
<reference evidence="1 2" key="1">
    <citation type="submission" date="2019-02" db="EMBL/GenBank/DDBJ databases">
        <title>Draft genome sequence of Amycolatopsis sp. 8-3EHSu isolated from roots of Suaeda maritima.</title>
        <authorList>
            <person name="Duangmal K."/>
            <person name="Chantavorakit T."/>
        </authorList>
    </citation>
    <scope>NUCLEOTIDE SEQUENCE [LARGE SCALE GENOMIC DNA]</scope>
    <source>
        <strain evidence="1 2">8-3EHSu</strain>
    </source>
</reference>
<accession>A0A4Q7J3J2</accession>
<dbReference type="SUPFAM" id="SSF46785">
    <property type="entry name" value="Winged helix' DNA-binding domain"/>
    <property type="match status" value="1"/>
</dbReference>
<dbReference type="Gene3D" id="1.10.10.10">
    <property type="entry name" value="Winged helix-like DNA-binding domain superfamily/Winged helix DNA-binding domain"/>
    <property type="match status" value="1"/>
</dbReference>
<gene>
    <name evidence="1" type="ORF">EWH70_28170</name>
</gene>
<dbReference type="Pfam" id="PF21863">
    <property type="entry name" value="HTH_67"/>
    <property type="match status" value="1"/>
</dbReference>
<proteinExistence type="predicted"/>
<dbReference type="RefSeq" id="WP_130478559.1">
    <property type="nucleotide sequence ID" value="NZ_SFCC01000016.1"/>
</dbReference>
<dbReference type="EMBL" id="SFCC01000016">
    <property type="protein sequence ID" value="RZQ60554.1"/>
    <property type="molecule type" value="Genomic_DNA"/>
</dbReference>
<dbReference type="OrthoDB" id="4550567at2"/>
<name>A0A4Q7J3J2_9PSEU</name>
<dbReference type="InterPro" id="IPR054058">
    <property type="entry name" value="HTH_67"/>
</dbReference>
<sequence length="146" mass="15741">MRSYPDAEIAGQPAGYWTGVAHRAVIGHIRAALAREDLTQPHWWVLNQVAASPGTWTRATLAERLAGFADTDFTAVAGNLVDRGWLADTGTLRLTEAGEAGRARAKAHTADALDRIHAHISTTDYVTTVNVLRRMVDNLGGDSNLP</sequence>
<protein>
    <submittedName>
        <fullName evidence="1">MarR family transcriptional regulator</fullName>
    </submittedName>
</protein>
<evidence type="ECO:0000313" key="1">
    <source>
        <dbReference type="EMBL" id="RZQ60554.1"/>
    </source>
</evidence>
<organism evidence="1 2">
    <name type="scientific">Amycolatopsis suaedae</name>
    <dbReference type="NCBI Taxonomy" id="2510978"/>
    <lineage>
        <taxon>Bacteria</taxon>
        <taxon>Bacillati</taxon>
        <taxon>Actinomycetota</taxon>
        <taxon>Actinomycetes</taxon>
        <taxon>Pseudonocardiales</taxon>
        <taxon>Pseudonocardiaceae</taxon>
        <taxon>Amycolatopsis</taxon>
    </lineage>
</organism>
<keyword evidence="2" id="KW-1185">Reference proteome</keyword>
<dbReference type="InterPro" id="IPR036388">
    <property type="entry name" value="WH-like_DNA-bd_sf"/>
</dbReference>
<comment type="caution">
    <text evidence="1">The sequence shown here is derived from an EMBL/GenBank/DDBJ whole genome shotgun (WGS) entry which is preliminary data.</text>
</comment>
<dbReference type="AlphaFoldDB" id="A0A4Q7J3J2"/>
<dbReference type="InterPro" id="IPR036390">
    <property type="entry name" value="WH_DNA-bd_sf"/>
</dbReference>
<dbReference type="Proteomes" id="UP000292003">
    <property type="component" value="Unassembled WGS sequence"/>
</dbReference>